<dbReference type="InterPro" id="IPR007742">
    <property type="entry name" value="NosD_dom"/>
</dbReference>
<dbReference type="Proteomes" id="UP000002630">
    <property type="component" value="Unassembled WGS sequence"/>
</dbReference>
<dbReference type="Gene3D" id="2.160.20.10">
    <property type="entry name" value="Single-stranded right-handed beta-helix, Pectin lyase-like"/>
    <property type="match status" value="1"/>
</dbReference>
<dbReference type="InterPro" id="IPR012334">
    <property type="entry name" value="Pectin_lyas_fold"/>
</dbReference>
<dbReference type="AlphaFoldDB" id="D7FSX3"/>
<dbReference type="SMART" id="SM00710">
    <property type="entry name" value="PbH1"/>
    <property type="match status" value="6"/>
</dbReference>
<dbReference type="OrthoDB" id="10290714at2759"/>
<evidence type="ECO:0000313" key="4">
    <source>
        <dbReference type="Proteomes" id="UP000002630"/>
    </source>
</evidence>
<feature type="domain" description="Periplasmic copper-binding protein NosD beta helix" evidence="1">
    <location>
        <begin position="326"/>
        <end position="442"/>
    </location>
</feature>
<reference evidence="3 4" key="1">
    <citation type="journal article" date="2010" name="Nature">
        <title>The Ectocarpus genome and the independent evolution of multicellularity in brown algae.</title>
        <authorList>
            <person name="Cock J.M."/>
            <person name="Sterck L."/>
            <person name="Rouze P."/>
            <person name="Scornet D."/>
            <person name="Allen A.E."/>
            <person name="Amoutzias G."/>
            <person name="Anthouard V."/>
            <person name="Artiguenave F."/>
            <person name="Aury J.M."/>
            <person name="Badger J.H."/>
            <person name="Beszteri B."/>
            <person name="Billiau K."/>
            <person name="Bonnet E."/>
            <person name="Bothwell J.H."/>
            <person name="Bowler C."/>
            <person name="Boyen C."/>
            <person name="Brownlee C."/>
            <person name="Carrano C.J."/>
            <person name="Charrier B."/>
            <person name="Cho G.Y."/>
            <person name="Coelho S.M."/>
            <person name="Collen J."/>
            <person name="Corre E."/>
            <person name="Da Silva C."/>
            <person name="Delage L."/>
            <person name="Delaroque N."/>
            <person name="Dittami S.M."/>
            <person name="Doulbeau S."/>
            <person name="Elias M."/>
            <person name="Farnham G."/>
            <person name="Gachon C.M."/>
            <person name="Gschloessl B."/>
            <person name="Heesch S."/>
            <person name="Jabbari K."/>
            <person name="Jubin C."/>
            <person name="Kawai H."/>
            <person name="Kimura K."/>
            <person name="Kloareg B."/>
            <person name="Kupper F.C."/>
            <person name="Lang D."/>
            <person name="Le Bail A."/>
            <person name="Leblanc C."/>
            <person name="Lerouge P."/>
            <person name="Lohr M."/>
            <person name="Lopez P.J."/>
            <person name="Martens C."/>
            <person name="Maumus F."/>
            <person name="Michel G."/>
            <person name="Miranda-Saavedra D."/>
            <person name="Morales J."/>
            <person name="Moreau H."/>
            <person name="Motomura T."/>
            <person name="Nagasato C."/>
            <person name="Napoli C.A."/>
            <person name="Nelson D.R."/>
            <person name="Nyvall-Collen P."/>
            <person name="Peters A.F."/>
            <person name="Pommier C."/>
            <person name="Potin P."/>
            <person name="Poulain J."/>
            <person name="Quesneville H."/>
            <person name="Read B."/>
            <person name="Rensing S.A."/>
            <person name="Ritter A."/>
            <person name="Rousvoal S."/>
            <person name="Samanta M."/>
            <person name="Samson G."/>
            <person name="Schroeder D.C."/>
            <person name="Segurens B."/>
            <person name="Strittmatter M."/>
            <person name="Tonon T."/>
            <person name="Tregear J.W."/>
            <person name="Valentin K."/>
            <person name="von Dassow P."/>
            <person name="Yamagishi T."/>
            <person name="Van de Peer Y."/>
            <person name="Wincker P."/>
        </authorList>
    </citation>
    <scope>NUCLEOTIDE SEQUENCE [LARGE SCALE GENOMIC DNA]</scope>
    <source>
        <strain evidence="4">Ec32 / CCAP1310/4</strain>
    </source>
</reference>
<dbReference type="Pfam" id="PF13229">
    <property type="entry name" value="Beta_helix"/>
    <property type="match status" value="1"/>
</dbReference>
<dbReference type="InterPro" id="IPR011050">
    <property type="entry name" value="Pectin_lyase_fold/virulence"/>
</dbReference>
<dbReference type="BRENDA" id="5.1.3.37">
    <property type="organism ID" value="13181"/>
</dbReference>
<dbReference type="SUPFAM" id="SSF51126">
    <property type="entry name" value="Pectin lyase-like"/>
    <property type="match status" value="1"/>
</dbReference>
<sequence length="466" mass="50933">MVRAVAARGGMVPLPQDIGVPVPAPTPFSAPQRTPVLKLSSSTCRVTLEQIRLVLPDTVSKDGTEYTLNNKIWLRDGSILEIHGASKASSPDAAVSLLKLKSDTTSSAPIIAWHGKLSILDTAITSWDASLGGPDERLEGRAYIAALSGENGAQTIVYTSRMDVEDSEISFLGNEGDYHNDIDSDYGLLWKVQGYDDRYGGDLGIFDRVGVYGGLKRNSIHDNYIGAYCYGMKGDSNWTDNEIYDNYLNGMNPQDNSDGMTISENHVHDNGWHGIEFSKRCERAVVHDNVVEDNARAGIFFHRSTDYAEAYDNVCRRNLEGDFGIVESTGVQVYGNVMEGGKYGIRLSLGAEECDVYDNVMSDSTRYGVFFYRGSDEAEASADWDGRPRLNVIRNNTISDPGEEKGIAVKESDNTMILDNKFSGIDTLRFDDSTETLVTGNELPDGVAFDLENGATLADGSQPSTD</sequence>
<evidence type="ECO:0000259" key="2">
    <source>
        <dbReference type="Pfam" id="PF13229"/>
    </source>
</evidence>
<organism evidence="3 4">
    <name type="scientific">Ectocarpus siliculosus</name>
    <name type="common">Brown alga</name>
    <name type="synonym">Conferva siliculosa</name>
    <dbReference type="NCBI Taxonomy" id="2880"/>
    <lineage>
        <taxon>Eukaryota</taxon>
        <taxon>Sar</taxon>
        <taxon>Stramenopiles</taxon>
        <taxon>Ochrophyta</taxon>
        <taxon>PX clade</taxon>
        <taxon>Phaeophyceae</taxon>
        <taxon>Ectocarpales</taxon>
        <taxon>Ectocarpaceae</taxon>
        <taxon>Ectocarpus</taxon>
    </lineage>
</organism>
<accession>D7FSX3</accession>
<name>D7FSX3_ECTSI</name>
<dbReference type="InParanoid" id="D7FSX3"/>
<keyword evidence="4" id="KW-1185">Reference proteome</keyword>
<dbReference type="Pfam" id="PF05048">
    <property type="entry name" value="NosD"/>
    <property type="match status" value="1"/>
</dbReference>
<proteinExistence type="predicted"/>
<evidence type="ECO:0000313" key="3">
    <source>
        <dbReference type="EMBL" id="CBJ31264.1"/>
    </source>
</evidence>
<evidence type="ECO:0000259" key="1">
    <source>
        <dbReference type="Pfam" id="PF05048"/>
    </source>
</evidence>
<dbReference type="EMBL" id="FN649760">
    <property type="protein sequence ID" value="CBJ31264.1"/>
    <property type="molecule type" value="Genomic_DNA"/>
</dbReference>
<protein>
    <submittedName>
        <fullName evidence="3">Mannuronan C-5-epimerase</fullName>
    </submittedName>
</protein>
<dbReference type="InterPro" id="IPR039448">
    <property type="entry name" value="Beta_helix"/>
</dbReference>
<gene>
    <name evidence="3" type="primary">MEP28</name>
    <name evidence="3" type="ORF">Esi_0241_0023</name>
</gene>
<feature type="domain" description="Right handed beta helix" evidence="2">
    <location>
        <begin position="204"/>
        <end position="313"/>
    </location>
</feature>
<dbReference type="InterPro" id="IPR006626">
    <property type="entry name" value="PbH1"/>
</dbReference>